<dbReference type="InterPro" id="IPR044690">
    <property type="entry name" value="CAS_plant"/>
</dbReference>
<dbReference type="GO" id="GO:0090333">
    <property type="term" value="P:regulation of stomatal closure"/>
    <property type="evidence" value="ECO:0007669"/>
    <property type="project" value="InterPro"/>
</dbReference>
<evidence type="ECO:0000313" key="3">
    <source>
        <dbReference type="EMBL" id="KMZ61011.1"/>
    </source>
</evidence>
<dbReference type="SUPFAM" id="SSF52821">
    <property type="entry name" value="Rhodanese/Cell cycle control phosphatase"/>
    <property type="match status" value="1"/>
</dbReference>
<feature type="region of interest" description="Disordered" evidence="1">
    <location>
        <begin position="528"/>
        <end position="557"/>
    </location>
</feature>
<gene>
    <name evidence="3" type="ORF">ZOSMA_55G00630</name>
</gene>
<reference evidence="4" key="1">
    <citation type="journal article" date="2016" name="Nature">
        <title>The genome of the seagrass Zostera marina reveals angiosperm adaptation to the sea.</title>
        <authorList>
            <person name="Olsen J.L."/>
            <person name="Rouze P."/>
            <person name="Verhelst B."/>
            <person name="Lin Y.-C."/>
            <person name="Bayer T."/>
            <person name="Collen J."/>
            <person name="Dattolo E."/>
            <person name="De Paoli E."/>
            <person name="Dittami S."/>
            <person name="Maumus F."/>
            <person name="Michel G."/>
            <person name="Kersting A."/>
            <person name="Lauritano C."/>
            <person name="Lohaus R."/>
            <person name="Toepel M."/>
            <person name="Tonon T."/>
            <person name="Vanneste K."/>
            <person name="Amirebrahimi M."/>
            <person name="Brakel J."/>
            <person name="Bostroem C."/>
            <person name="Chovatia M."/>
            <person name="Grimwood J."/>
            <person name="Jenkins J.W."/>
            <person name="Jueterbock A."/>
            <person name="Mraz A."/>
            <person name="Stam W.T."/>
            <person name="Tice H."/>
            <person name="Bornberg-Bauer E."/>
            <person name="Green P.J."/>
            <person name="Pearson G.A."/>
            <person name="Procaccini G."/>
            <person name="Duarte C.M."/>
            <person name="Schmutz J."/>
            <person name="Reusch T.B.H."/>
            <person name="Van de Peer Y."/>
        </authorList>
    </citation>
    <scope>NUCLEOTIDE SEQUENCE [LARGE SCALE GENOMIC DNA]</scope>
    <source>
        <strain evidence="4">cv. Finnish</strain>
    </source>
</reference>
<dbReference type="EMBL" id="LFYR01001545">
    <property type="protein sequence ID" value="KMZ61011.1"/>
    <property type="molecule type" value="Genomic_DNA"/>
</dbReference>
<dbReference type="Gene3D" id="3.40.250.10">
    <property type="entry name" value="Rhodanese-like domain"/>
    <property type="match status" value="1"/>
</dbReference>
<feature type="domain" description="Rhodanese" evidence="2">
    <location>
        <begin position="290"/>
        <end position="408"/>
    </location>
</feature>
<comment type="caution">
    <text evidence="3">The sequence shown here is derived from an EMBL/GenBank/DDBJ whole genome shotgun (WGS) entry which is preliminary data.</text>
</comment>
<dbReference type="GO" id="GO:0009704">
    <property type="term" value="P:de-etiolation"/>
    <property type="evidence" value="ECO:0007669"/>
    <property type="project" value="InterPro"/>
</dbReference>
<dbReference type="GO" id="GO:0071277">
    <property type="term" value="P:cellular response to calcium ion"/>
    <property type="evidence" value="ECO:0007669"/>
    <property type="project" value="InterPro"/>
</dbReference>
<dbReference type="OMA" id="GASYWLF"/>
<dbReference type="PANTHER" id="PTHR34209:SF3">
    <property type="entry name" value="RHODANESE_CELL CYCLE CONTROL PHOSPHATASE SUPERFAMILY PROTEIN"/>
    <property type="match status" value="1"/>
</dbReference>
<dbReference type="SMART" id="SM00450">
    <property type="entry name" value="RHOD"/>
    <property type="match status" value="1"/>
</dbReference>
<dbReference type="OrthoDB" id="551300at2759"/>
<dbReference type="Proteomes" id="UP000036987">
    <property type="component" value="Unassembled WGS sequence"/>
</dbReference>
<protein>
    <recommendedName>
        <fullName evidence="2">Rhodanese domain-containing protein</fullName>
    </recommendedName>
</protein>
<keyword evidence="4" id="KW-1185">Reference proteome</keyword>
<name>A0A0K9NW58_ZOSMR</name>
<sequence length="557" mass="61481">MTVMMMTVLPACFATPTSYSSSLISFSLTKRTTTTATLLQNLFIHDNKFLTNRHNGSVIHRRKASSLFEKHASRFESVSTSSSSSISAVSDLKTNLEDVISNIQTSINTTYTSVESGIEQSIDGLKESLDSGVSTLFNYIDISKGQLGSKLMVSSDVFKNNLNKTGSIGVDLLRQTIVKAEDVFYQGAAFVVYSYESTKVLLPVEARNILNGSESNLSSVLKPIGSSIQQVFVVLEQIERSVGLNPNDPIVSFVIFLGASTTLGISYWVIRYGGYSGDLSPKSTLEILKNEQSVFLVDVRPEELREKEGIPDLRQGARFKYLSITFPKLDNSSKKLLKNTKDVEEATLAILIRNLKNIQDGSKVIIMDDRGEQSKGIARFLRKFGMKRSYLVKGGFRSWMKTGSKFKQLKTESALTILNEEAEAIFDDIKPTPALVISYGLVAAIAIYSLLEWEKTLQLIGIVGLGKTLYGRIALYENSDDFKQDLRLLLTPLDIGAQALAWTAEKLEPSKIALPTTPSSTEVQNRVMQAVAKHESQPSDQDDDKDAQSKPVDLKEA</sequence>
<dbReference type="InterPro" id="IPR036873">
    <property type="entry name" value="Rhodanese-like_dom_sf"/>
</dbReference>
<dbReference type="Pfam" id="PF00581">
    <property type="entry name" value="Rhodanese"/>
    <property type="match status" value="1"/>
</dbReference>
<dbReference type="AlphaFoldDB" id="A0A0K9NW58"/>
<feature type="compositionally biased region" description="Basic and acidic residues" evidence="1">
    <location>
        <begin position="546"/>
        <end position="557"/>
    </location>
</feature>
<proteinExistence type="predicted"/>
<evidence type="ECO:0000313" key="4">
    <source>
        <dbReference type="Proteomes" id="UP000036987"/>
    </source>
</evidence>
<organism evidence="3 4">
    <name type="scientific">Zostera marina</name>
    <name type="common">Eelgrass</name>
    <dbReference type="NCBI Taxonomy" id="29655"/>
    <lineage>
        <taxon>Eukaryota</taxon>
        <taxon>Viridiplantae</taxon>
        <taxon>Streptophyta</taxon>
        <taxon>Embryophyta</taxon>
        <taxon>Tracheophyta</taxon>
        <taxon>Spermatophyta</taxon>
        <taxon>Magnoliopsida</taxon>
        <taxon>Liliopsida</taxon>
        <taxon>Zosteraceae</taxon>
        <taxon>Zostera</taxon>
    </lineage>
</organism>
<dbReference type="InterPro" id="IPR001763">
    <property type="entry name" value="Rhodanese-like_dom"/>
</dbReference>
<dbReference type="CDD" id="cd00158">
    <property type="entry name" value="RHOD"/>
    <property type="match status" value="1"/>
</dbReference>
<evidence type="ECO:0000259" key="2">
    <source>
        <dbReference type="PROSITE" id="PS50206"/>
    </source>
</evidence>
<accession>A0A0K9NW58</accession>
<evidence type="ECO:0000256" key="1">
    <source>
        <dbReference type="SAM" id="MobiDB-lite"/>
    </source>
</evidence>
<dbReference type="PROSITE" id="PS50206">
    <property type="entry name" value="RHODANESE_3"/>
    <property type="match status" value="1"/>
</dbReference>
<dbReference type="PANTHER" id="PTHR34209">
    <property type="entry name" value="RHODANESE/CELL CYCLE CONTROL PHOSPHATASE SUPERFAMILY PROTEIN"/>
    <property type="match status" value="1"/>
</dbReference>